<feature type="compositionally biased region" description="Polar residues" evidence="8">
    <location>
        <begin position="1309"/>
        <end position="1330"/>
    </location>
</feature>
<evidence type="ECO:0000256" key="5">
    <source>
        <dbReference type="ARBA" id="ARBA00022833"/>
    </source>
</evidence>
<evidence type="ECO:0000256" key="6">
    <source>
        <dbReference type="ARBA" id="ARBA00023043"/>
    </source>
</evidence>
<feature type="compositionally biased region" description="Basic and acidic residues" evidence="8">
    <location>
        <begin position="567"/>
        <end position="577"/>
    </location>
</feature>
<dbReference type="OrthoDB" id="310270at2759"/>
<dbReference type="Pfam" id="PF12796">
    <property type="entry name" value="Ank_2"/>
    <property type="match status" value="2"/>
</dbReference>
<feature type="compositionally biased region" description="Low complexity" evidence="8">
    <location>
        <begin position="7"/>
        <end position="25"/>
    </location>
</feature>
<dbReference type="SUPFAM" id="SSF52058">
    <property type="entry name" value="L domain-like"/>
    <property type="match status" value="1"/>
</dbReference>
<keyword evidence="3" id="KW-0677">Repeat</keyword>
<keyword evidence="11" id="KW-1185">Reference proteome</keyword>
<sequence length="1398" mass="150540">MADDLDSSSWRSAASSHSHTTTSGHNRGGSGGSNGGRGEVLSLDKRGLKVLIPQFFTDTRGIRSVSLADNQLQAIPQRVLQPVYDTLLSLSLSRNQLCVFPEEILELRCLESLAMVDNKLQELPNALLRLRHLKHLDVSQNKLRELPDAMVRMENLTTLKANINMLSELPVDIGNAPRLRGLGIHSNYLEELPTSIARLELQELATEWLRYVSPPLPRNLSARKGDETAASLLKKIREVLRSWDGPHIGFIDFVGQLSEKPFDVNGTDRRHCTRLHFAVRNNDMGVAYALLRDRRFILLNASQSDNQLSALTIATQNQNVELVKRMIKAGGNVSEGAGVYGSPLHVAVANFDRHLVAALLKAGANVVVVDSEGNNALHVLFSVYNAGERKTSEAIARMLLGAGVRCNQANCEHWTPLHMAARRSQHRAVSFAVQWNRSHPACTKGDCQHQHGRTDGGSGSGGGDGGGGGGGCVSVFDMNLRGGVQAWTPLMLACHASSYECGVVFIDGGADPLIRTSTGQLARHIAKGNAALAKLLKRLEEEIMWFKTMRQHGPRPSLPPHLTQPHDPSEGEQEHHCTTTTATNSPTHLHHTQRVEVIGGEEAAFDAFISDAIVAHFDEPFTDTEDDSSPANSTTNGHQADQRVGGRVSWSHDAAKRMAERGRFSLGELERLQETFGVAWSPKRYKNKLFDALCHKRVDRYVMLATHSVPKADPSLLLISENEASLSLWATACTSGDEDLVRTLAARHTADGGVSLGAYRTPCKHDSLLHLLCKPKTRRRALHAHAGPADILRFLLEVFPGVFDLSAENAWGLSPLHLAVMTGDACLVFTLLECGADPTHRDCEYGWTPLHVAAFKGHALIVLLLLYFTGTNPDQNDRSHWSPLFEAAARRDIRTIAILANRGCDLHAQVRDTMSLKQGGKSVDILAACERSAVTSIKEYKADPEFPSLLHLHSVLIANGVKHHTSPAIMAAIAKEGDREVAAAFDAETRTYLSRRSQGLWGAATSGTDLPPFFIPSHLCGECVGCGAGFTLFKERVVCRNCGVTVCPSCCVTTVPVLPLLEQLPRMSPAAKGSLHPHPPGLPPASASSPAITHIPHPTSNVSPAPHPLTIENTRRLEMAVEDALRMRGADPFAVDFVKRDGIREGLREGVPGGSGGGSTRANRETAAADQAERSEPPWLTMSSSSPEPPALFNRRHSPAPRSPAPQAPFEQPPLPSPVEAPTSPMSPQHPPLPQPISLPPLSPGGISDSSLELQDLIAHFPNGLLPTPSPKRRSRFPNLSPLACDSPPSSIAMSPTSHYVCDGDNDKVNGSGSCTSTANPSASGSSGSDRTAAPYTPHNNTTSGTGGGLKGGGNFGGGGGGAERAAPVRVCKVCSSFYEFMSSMPTVASCPAKWHTK</sequence>
<dbReference type="SUPFAM" id="SSF48403">
    <property type="entry name" value="Ankyrin repeat"/>
    <property type="match status" value="2"/>
</dbReference>
<evidence type="ECO:0000256" key="4">
    <source>
        <dbReference type="ARBA" id="ARBA00022771"/>
    </source>
</evidence>
<dbReference type="PROSITE" id="PS50297">
    <property type="entry name" value="ANK_REP_REGION"/>
    <property type="match status" value="3"/>
</dbReference>
<dbReference type="Gene3D" id="3.80.10.10">
    <property type="entry name" value="Ribonuclease Inhibitor"/>
    <property type="match status" value="1"/>
</dbReference>
<dbReference type="SMART" id="SM00369">
    <property type="entry name" value="LRR_TYP"/>
    <property type="match status" value="4"/>
</dbReference>
<evidence type="ECO:0000313" key="10">
    <source>
        <dbReference type="EMBL" id="CEM25284.1"/>
    </source>
</evidence>
<dbReference type="InterPro" id="IPR001611">
    <property type="entry name" value="Leu-rich_rpt"/>
</dbReference>
<evidence type="ECO:0000259" key="9">
    <source>
        <dbReference type="Pfam" id="PF01363"/>
    </source>
</evidence>
<feature type="region of interest" description="Disordered" evidence="8">
    <location>
        <begin position="1263"/>
        <end position="1283"/>
    </location>
</feature>
<feature type="compositionally biased region" description="Polar residues" evidence="8">
    <location>
        <begin position="578"/>
        <end position="587"/>
    </location>
</feature>
<evidence type="ECO:0000256" key="8">
    <source>
        <dbReference type="SAM" id="MobiDB-lite"/>
    </source>
</evidence>
<dbReference type="Pfam" id="PF13855">
    <property type="entry name" value="LRR_8"/>
    <property type="match status" value="1"/>
</dbReference>
<proteinExistence type="predicted"/>
<feature type="compositionally biased region" description="Polar residues" evidence="8">
    <location>
        <begin position="629"/>
        <end position="639"/>
    </location>
</feature>
<feature type="region of interest" description="Disordered" evidence="8">
    <location>
        <begin position="550"/>
        <end position="589"/>
    </location>
</feature>
<feature type="compositionally biased region" description="Pro residues" evidence="8">
    <location>
        <begin position="1228"/>
        <end position="1243"/>
    </location>
</feature>
<keyword evidence="5" id="KW-0862">Zinc</keyword>
<dbReference type="PANTHER" id="PTHR24198">
    <property type="entry name" value="ANKYRIN REPEAT AND PROTEIN KINASE DOMAIN-CONTAINING PROTEIN"/>
    <property type="match status" value="1"/>
</dbReference>
<feature type="compositionally biased region" description="Gly residues" evidence="8">
    <location>
        <begin position="26"/>
        <end position="38"/>
    </location>
</feature>
<dbReference type="PROSITE" id="PS50088">
    <property type="entry name" value="ANK_REPEAT"/>
    <property type="match status" value="3"/>
</dbReference>
<feature type="repeat" description="ANK" evidence="7">
    <location>
        <begin position="342"/>
        <end position="371"/>
    </location>
</feature>
<organism evidence="10 11">
    <name type="scientific">Vitrella brassicaformis (strain CCMP3155)</name>
    <dbReference type="NCBI Taxonomy" id="1169540"/>
    <lineage>
        <taxon>Eukaryota</taxon>
        <taxon>Sar</taxon>
        <taxon>Alveolata</taxon>
        <taxon>Colpodellida</taxon>
        <taxon>Vitrellaceae</taxon>
        <taxon>Vitrella</taxon>
    </lineage>
</organism>
<evidence type="ECO:0000256" key="7">
    <source>
        <dbReference type="PROSITE-ProRule" id="PRU00023"/>
    </source>
</evidence>
<dbReference type="SMART" id="SM00248">
    <property type="entry name" value="ANK"/>
    <property type="match status" value="9"/>
</dbReference>
<dbReference type="InterPro" id="IPR036770">
    <property type="entry name" value="Ankyrin_rpt-contain_sf"/>
</dbReference>
<evidence type="ECO:0000256" key="1">
    <source>
        <dbReference type="ARBA" id="ARBA00022614"/>
    </source>
</evidence>
<dbReference type="InterPro" id="IPR003591">
    <property type="entry name" value="Leu-rich_rpt_typical-subtyp"/>
</dbReference>
<feature type="repeat" description="ANK" evidence="7">
    <location>
        <begin position="811"/>
        <end position="843"/>
    </location>
</feature>
<feature type="compositionally biased region" description="Pro residues" evidence="8">
    <location>
        <begin position="1201"/>
        <end position="1219"/>
    </location>
</feature>
<feature type="region of interest" description="Disordered" evidence="8">
    <location>
        <begin position="1296"/>
        <end position="1365"/>
    </location>
</feature>
<feature type="region of interest" description="Disordered" evidence="8">
    <location>
        <begin position="620"/>
        <end position="648"/>
    </location>
</feature>
<keyword evidence="1" id="KW-0433">Leucine-rich repeat</keyword>
<dbReference type="Gene3D" id="3.30.40.10">
    <property type="entry name" value="Zinc/RING finger domain, C3HC4 (zinc finger)"/>
    <property type="match status" value="1"/>
</dbReference>
<feature type="domain" description="FYVE zinc finger" evidence="9">
    <location>
        <begin position="1019"/>
        <end position="1058"/>
    </location>
</feature>
<evidence type="ECO:0000256" key="3">
    <source>
        <dbReference type="ARBA" id="ARBA00022737"/>
    </source>
</evidence>
<reference evidence="10 11" key="1">
    <citation type="submission" date="2014-11" db="EMBL/GenBank/DDBJ databases">
        <authorList>
            <person name="Zhu J."/>
            <person name="Qi W."/>
            <person name="Song R."/>
        </authorList>
    </citation>
    <scope>NUCLEOTIDE SEQUENCE [LARGE SCALE GENOMIC DNA]</scope>
</reference>
<feature type="region of interest" description="Disordered" evidence="8">
    <location>
        <begin position="1069"/>
        <end position="1110"/>
    </location>
</feature>
<feature type="region of interest" description="Disordered" evidence="8">
    <location>
        <begin position="443"/>
        <end position="465"/>
    </location>
</feature>
<name>A0A0G4G9T3_VITBC</name>
<dbReference type="VEuPathDB" id="CryptoDB:Vbra_22701"/>
<dbReference type="InterPro" id="IPR002110">
    <property type="entry name" value="Ankyrin_rpt"/>
</dbReference>
<accession>A0A0G4G9T3</accession>
<feature type="compositionally biased region" description="Gly residues" evidence="8">
    <location>
        <begin position="455"/>
        <end position="465"/>
    </location>
</feature>
<keyword evidence="6 7" id="KW-0040">ANK repeat</keyword>
<dbReference type="STRING" id="1169540.A0A0G4G9T3"/>
<keyword evidence="4" id="KW-0863">Zinc-finger</keyword>
<dbReference type="SMART" id="SM00364">
    <property type="entry name" value="LRR_BAC"/>
    <property type="match status" value="4"/>
</dbReference>
<dbReference type="SUPFAM" id="SSF57903">
    <property type="entry name" value="FYVE/PHD zinc finger"/>
    <property type="match status" value="1"/>
</dbReference>
<feature type="compositionally biased region" description="Gly residues" evidence="8">
    <location>
        <begin position="1345"/>
        <end position="1363"/>
    </location>
</feature>
<dbReference type="EMBL" id="CDMY01000595">
    <property type="protein sequence ID" value="CEM25284.1"/>
    <property type="molecule type" value="Genomic_DNA"/>
</dbReference>
<gene>
    <name evidence="10" type="ORF">Vbra_22701</name>
</gene>
<feature type="repeat" description="ANK" evidence="7">
    <location>
        <begin position="845"/>
        <end position="878"/>
    </location>
</feature>
<evidence type="ECO:0000256" key="2">
    <source>
        <dbReference type="ARBA" id="ARBA00022723"/>
    </source>
</evidence>
<dbReference type="InterPro" id="IPR011011">
    <property type="entry name" value="Znf_FYVE_PHD"/>
</dbReference>
<feature type="region of interest" description="Disordered" evidence="8">
    <location>
        <begin position="1146"/>
        <end position="1250"/>
    </location>
</feature>
<dbReference type="Gene3D" id="1.25.40.20">
    <property type="entry name" value="Ankyrin repeat-containing domain"/>
    <property type="match status" value="3"/>
</dbReference>
<feature type="region of interest" description="Disordered" evidence="8">
    <location>
        <begin position="1"/>
        <end position="38"/>
    </location>
</feature>
<keyword evidence="2" id="KW-0479">Metal-binding</keyword>
<dbReference type="GO" id="GO:0008270">
    <property type="term" value="F:zinc ion binding"/>
    <property type="evidence" value="ECO:0007669"/>
    <property type="project" value="UniProtKB-KW"/>
</dbReference>
<dbReference type="InterPro" id="IPR032675">
    <property type="entry name" value="LRR_dom_sf"/>
</dbReference>
<dbReference type="InterPro" id="IPR013083">
    <property type="entry name" value="Znf_RING/FYVE/PHD"/>
</dbReference>
<dbReference type="InParanoid" id="A0A0G4G9T3"/>
<dbReference type="Proteomes" id="UP000041254">
    <property type="component" value="Unassembled WGS sequence"/>
</dbReference>
<dbReference type="Pfam" id="PF01363">
    <property type="entry name" value="FYVE"/>
    <property type="match status" value="1"/>
</dbReference>
<evidence type="ECO:0000313" key="11">
    <source>
        <dbReference type="Proteomes" id="UP000041254"/>
    </source>
</evidence>
<dbReference type="InterPro" id="IPR000306">
    <property type="entry name" value="Znf_FYVE"/>
</dbReference>
<protein>
    <recommendedName>
        <fullName evidence="9">FYVE zinc finger domain-containing protein</fullName>
    </recommendedName>
</protein>
<dbReference type="PANTHER" id="PTHR24198:SF165">
    <property type="entry name" value="ANKYRIN REPEAT-CONTAINING PROTEIN-RELATED"/>
    <property type="match status" value="1"/>
</dbReference>